<dbReference type="PROSITE" id="PS51257">
    <property type="entry name" value="PROKAR_LIPOPROTEIN"/>
    <property type="match status" value="1"/>
</dbReference>
<reference evidence="1" key="1">
    <citation type="submission" date="2019-08" db="EMBL/GenBank/DDBJ databases">
        <title>Rapid identification of Enteric Bacteria from Whole Genome Sequences (WGS) using Average Nucleotide Identity (ANI).</title>
        <authorList>
            <person name="Lane C."/>
        </authorList>
    </citation>
    <scope>NUCLEOTIDE SEQUENCE [LARGE SCALE GENOMIC DNA]</scope>
    <source>
        <strain evidence="1">2010D-8461</strain>
    </source>
</reference>
<dbReference type="Proteomes" id="UP000364097">
    <property type="component" value="Unassembled WGS sequence"/>
</dbReference>
<proteinExistence type="predicted"/>
<dbReference type="Gene3D" id="3.40.50.10610">
    <property type="entry name" value="ABC-type transport auxiliary lipoprotein component"/>
    <property type="match status" value="1"/>
</dbReference>
<evidence type="ECO:0008006" key="3">
    <source>
        <dbReference type="Google" id="ProtNLM"/>
    </source>
</evidence>
<protein>
    <recommendedName>
        <fullName evidence="3">Lipid asymmetry ABC transporter MlaABCDEF component MlaB</fullName>
    </recommendedName>
</protein>
<name>A0ABW9N3L7_9BACT</name>
<accession>A0ABW9N3L7</accession>
<evidence type="ECO:0000313" key="2">
    <source>
        <dbReference type="Proteomes" id="UP000364097"/>
    </source>
</evidence>
<keyword evidence="2" id="KW-1185">Reference proteome</keyword>
<dbReference type="SUPFAM" id="SSF159594">
    <property type="entry name" value="XCC0632-like"/>
    <property type="match status" value="1"/>
</dbReference>
<dbReference type="EMBL" id="AACKMW020000020">
    <property type="protein sequence ID" value="MPB98855.1"/>
    <property type="molecule type" value="Genomic_DNA"/>
</dbReference>
<gene>
    <name evidence="1" type="ORF">A0Z09_002130</name>
</gene>
<comment type="caution">
    <text evidence="1">The sequence shown here is derived from an EMBL/GenBank/DDBJ whole genome shotgun (WGS) entry which is preliminary data.</text>
</comment>
<organism evidence="1 2">
    <name type="scientific">Campylobacter subantarcticus</name>
    <dbReference type="NCBI Taxonomy" id="497724"/>
    <lineage>
        <taxon>Bacteria</taxon>
        <taxon>Pseudomonadati</taxon>
        <taxon>Campylobacterota</taxon>
        <taxon>Epsilonproteobacteria</taxon>
        <taxon>Campylobacterales</taxon>
        <taxon>Campylobacteraceae</taxon>
        <taxon>Campylobacter</taxon>
    </lineage>
</organism>
<evidence type="ECO:0000313" key="1">
    <source>
        <dbReference type="EMBL" id="MPB98855.1"/>
    </source>
</evidence>
<sequence length="203" mass="23797">MPQENKMKFLYTSLIAIFFSACSLINPSQTLPANKYFSINLEKLEQSQNKMKNSTIIVSLPKGLAYTNEIFYKKNHVINAYAYHFWKQNPALMIKDFLEFHLQDLNAFKAVLNQDSLASADYVLESKVDILEQDFSDEVHSKIKLGINLNWVHINTKKLLASEYFYYEKKLTDNAPEVLIQNYNELFMLFAKDFRLWISQNLE</sequence>